<keyword evidence="2" id="KW-1185">Reference proteome</keyword>
<evidence type="ECO:0000313" key="2">
    <source>
        <dbReference type="Proteomes" id="UP001060085"/>
    </source>
</evidence>
<protein>
    <submittedName>
        <fullName evidence="1">Uncharacterized protein</fullName>
    </submittedName>
</protein>
<dbReference type="EMBL" id="CM044703">
    <property type="protein sequence ID" value="KAI5671598.1"/>
    <property type="molecule type" value="Genomic_DNA"/>
</dbReference>
<accession>A0ACC0BG52</accession>
<dbReference type="Proteomes" id="UP001060085">
    <property type="component" value="Linkage Group LG03"/>
</dbReference>
<name>A0ACC0BG52_CATRO</name>
<comment type="caution">
    <text evidence="1">The sequence shown here is derived from an EMBL/GenBank/DDBJ whole genome shotgun (WGS) entry which is preliminary data.</text>
</comment>
<proteinExistence type="predicted"/>
<sequence>MDTGSDNNYINSSKIQHVTKKSSDELLRKFAEVGSEKEDKAAAKKEQQLAKRLKRSSSRTTKPGPVGFIQGRMYIDQSSSLNGTNASIVEMKSLLPPAPVTCRRSGKLARRLGIGKAKVRAREIKNRSIISAIEKTWRRTIESASKVFMEKHYHRHKHLTNDLY</sequence>
<organism evidence="1 2">
    <name type="scientific">Catharanthus roseus</name>
    <name type="common">Madagascar periwinkle</name>
    <name type="synonym">Vinca rosea</name>
    <dbReference type="NCBI Taxonomy" id="4058"/>
    <lineage>
        <taxon>Eukaryota</taxon>
        <taxon>Viridiplantae</taxon>
        <taxon>Streptophyta</taxon>
        <taxon>Embryophyta</taxon>
        <taxon>Tracheophyta</taxon>
        <taxon>Spermatophyta</taxon>
        <taxon>Magnoliopsida</taxon>
        <taxon>eudicotyledons</taxon>
        <taxon>Gunneridae</taxon>
        <taxon>Pentapetalae</taxon>
        <taxon>asterids</taxon>
        <taxon>lamiids</taxon>
        <taxon>Gentianales</taxon>
        <taxon>Apocynaceae</taxon>
        <taxon>Rauvolfioideae</taxon>
        <taxon>Vinceae</taxon>
        <taxon>Catharanthinae</taxon>
        <taxon>Catharanthus</taxon>
    </lineage>
</organism>
<reference evidence="2" key="1">
    <citation type="journal article" date="2023" name="Nat. Plants">
        <title>Single-cell RNA sequencing provides a high-resolution roadmap for understanding the multicellular compartmentation of specialized metabolism.</title>
        <authorList>
            <person name="Sun S."/>
            <person name="Shen X."/>
            <person name="Li Y."/>
            <person name="Li Y."/>
            <person name="Wang S."/>
            <person name="Li R."/>
            <person name="Zhang H."/>
            <person name="Shen G."/>
            <person name="Guo B."/>
            <person name="Wei J."/>
            <person name="Xu J."/>
            <person name="St-Pierre B."/>
            <person name="Chen S."/>
            <person name="Sun C."/>
        </authorList>
    </citation>
    <scope>NUCLEOTIDE SEQUENCE [LARGE SCALE GENOMIC DNA]</scope>
</reference>
<evidence type="ECO:0000313" key="1">
    <source>
        <dbReference type="EMBL" id="KAI5671598.1"/>
    </source>
</evidence>
<gene>
    <name evidence="1" type="ORF">M9H77_11962</name>
</gene>